<proteinExistence type="predicted"/>
<keyword evidence="5" id="KW-1185">Reference proteome</keyword>
<comment type="catalytic activity">
    <reaction evidence="2">
        <text>2 GTP = 3',3'-c-di-GMP + 2 diphosphate</text>
        <dbReference type="Rhea" id="RHEA:24898"/>
        <dbReference type="ChEBI" id="CHEBI:33019"/>
        <dbReference type="ChEBI" id="CHEBI:37565"/>
        <dbReference type="ChEBI" id="CHEBI:58805"/>
        <dbReference type="EC" id="2.7.7.65"/>
    </reaction>
</comment>
<dbReference type="InterPro" id="IPR050469">
    <property type="entry name" value="Diguanylate_Cyclase"/>
</dbReference>
<comment type="caution">
    <text evidence="4">The sequence shown here is derived from an EMBL/GenBank/DDBJ whole genome shotgun (WGS) entry which is preliminary data.</text>
</comment>
<organism evidence="4 5">
    <name type="scientific">Bradyrhizobium japonicum</name>
    <dbReference type="NCBI Taxonomy" id="375"/>
    <lineage>
        <taxon>Bacteria</taxon>
        <taxon>Pseudomonadati</taxon>
        <taxon>Pseudomonadota</taxon>
        <taxon>Alphaproteobacteria</taxon>
        <taxon>Hyphomicrobiales</taxon>
        <taxon>Nitrobacteraceae</taxon>
        <taxon>Bradyrhizobium</taxon>
    </lineage>
</organism>
<dbReference type="CDD" id="cd01949">
    <property type="entry name" value="GGDEF"/>
    <property type="match status" value="1"/>
</dbReference>
<dbReference type="GO" id="GO:0052621">
    <property type="term" value="F:diguanylate cyclase activity"/>
    <property type="evidence" value="ECO:0007669"/>
    <property type="project" value="UniProtKB-EC"/>
</dbReference>
<keyword evidence="4" id="KW-0548">Nucleotidyltransferase</keyword>
<dbReference type="PANTHER" id="PTHR45138:SF9">
    <property type="entry name" value="DIGUANYLATE CYCLASE DGCM-RELATED"/>
    <property type="match status" value="1"/>
</dbReference>
<evidence type="ECO:0000256" key="1">
    <source>
        <dbReference type="ARBA" id="ARBA00012528"/>
    </source>
</evidence>
<keyword evidence="4" id="KW-0808">Transferase</keyword>
<gene>
    <name evidence="4" type="ORF">ABIF63_000718</name>
</gene>
<accession>A0ABV2RI52</accession>
<dbReference type="NCBIfam" id="TIGR00254">
    <property type="entry name" value="GGDEF"/>
    <property type="match status" value="1"/>
</dbReference>
<dbReference type="PANTHER" id="PTHR45138">
    <property type="entry name" value="REGULATORY COMPONENTS OF SENSORY TRANSDUCTION SYSTEM"/>
    <property type="match status" value="1"/>
</dbReference>
<dbReference type="Pfam" id="PF00990">
    <property type="entry name" value="GGDEF"/>
    <property type="match status" value="1"/>
</dbReference>
<evidence type="ECO:0000313" key="5">
    <source>
        <dbReference type="Proteomes" id="UP001549291"/>
    </source>
</evidence>
<dbReference type="PROSITE" id="PS50887">
    <property type="entry name" value="GGDEF"/>
    <property type="match status" value="1"/>
</dbReference>
<dbReference type="EMBL" id="JBEPTQ010000002">
    <property type="protein sequence ID" value="MET4716612.1"/>
    <property type="molecule type" value="Genomic_DNA"/>
</dbReference>
<dbReference type="InterPro" id="IPR000160">
    <property type="entry name" value="GGDEF_dom"/>
</dbReference>
<evidence type="ECO:0000259" key="3">
    <source>
        <dbReference type="PROSITE" id="PS50887"/>
    </source>
</evidence>
<evidence type="ECO:0000256" key="2">
    <source>
        <dbReference type="ARBA" id="ARBA00034247"/>
    </source>
</evidence>
<evidence type="ECO:0000313" key="4">
    <source>
        <dbReference type="EMBL" id="MET4716612.1"/>
    </source>
</evidence>
<dbReference type="InterPro" id="IPR043128">
    <property type="entry name" value="Rev_trsase/Diguanyl_cyclase"/>
</dbReference>
<name>A0ABV2RI52_BRAJP</name>
<reference evidence="4 5" key="1">
    <citation type="submission" date="2024-06" db="EMBL/GenBank/DDBJ databases">
        <title>Genomic Encyclopedia of Type Strains, Phase V (KMG-V): Genome sequencing to study the core and pangenomes of soil and plant-associated prokaryotes.</title>
        <authorList>
            <person name="Whitman W."/>
        </authorList>
    </citation>
    <scope>NUCLEOTIDE SEQUENCE [LARGE SCALE GENOMIC DNA]</scope>
    <source>
        <strain evidence="4 5">USDA 160</strain>
    </source>
</reference>
<feature type="domain" description="GGDEF" evidence="3">
    <location>
        <begin position="245"/>
        <end position="380"/>
    </location>
</feature>
<protein>
    <recommendedName>
        <fullName evidence="1">diguanylate cyclase</fullName>
        <ecNumber evidence="1">2.7.7.65</ecNumber>
    </recommendedName>
</protein>
<sequence length="388" mass="42971">MGCRWRRPPRKAAPLKYGPAHWDRIKGSVRGWPPTAPRQAMESGFDDLDYDYAASIAGRAVRSMAEQRIPPTPTNFAVWFHYFAGSHDDLRNAIELLIDHNRPFDARTNQDLFETYVAPRAGAVASETSDRLHALMGAAKEFLATAMADNHSQMRAISEVADRGRAGVDPKALVAQLMNELARAATRATRLEAGFAEKTRELDVIRDSLSKSEERARTDTLTGLANRRALDEFLRKAQTTADWGEPLGVLMLDIDHFKTFNDNFGHGVGDQMLRLIAKVLREKVREQDLPARYGGEELIAVLPDADLATCAEIAERIRRAIAECTITRRSTGETLPNISVSIGVAQYRTGEAITDLIERCDRALYLAKGGGRNRVVTEVELDRATAAG</sequence>
<dbReference type="SUPFAM" id="SSF55073">
    <property type="entry name" value="Nucleotide cyclase"/>
    <property type="match status" value="1"/>
</dbReference>
<dbReference type="Proteomes" id="UP001549291">
    <property type="component" value="Unassembled WGS sequence"/>
</dbReference>
<dbReference type="EC" id="2.7.7.65" evidence="1"/>
<dbReference type="InterPro" id="IPR029787">
    <property type="entry name" value="Nucleotide_cyclase"/>
</dbReference>
<dbReference type="SMART" id="SM00267">
    <property type="entry name" value="GGDEF"/>
    <property type="match status" value="1"/>
</dbReference>
<dbReference type="Gene3D" id="3.30.70.270">
    <property type="match status" value="1"/>
</dbReference>